<accession>A0ABS0BX11</accession>
<dbReference type="Pfam" id="PF01346">
    <property type="entry name" value="FKBP_N"/>
    <property type="match status" value="1"/>
</dbReference>
<dbReference type="RefSeq" id="WP_185978491.1">
    <property type="nucleotide sequence ID" value="NZ_JACBGI020000016.1"/>
</dbReference>
<dbReference type="PRINTS" id="PR01730">
    <property type="entry name" value="INFPOTNTIATR"/>
</dbReference>
<evidence type="ECO:0000313" key="11">
    <source>
        <dbReference type="Proteomes" id="UP001193680"/>
    </source>
</evidence>
<sequence>MRLASTSLLAIALATSSTLSVASEKPAGKAELTTLEQKASYTLGTNLAQNLKKQGLNIDVKAFSMGLDDALNDRPLSLSEQEMMQAVTETKKMMLEKQAAEKEAQIKNNQAESKAFIEKYAKEDGVKKTDNGLLYKILQSGDAKGSSPSDSDTIFAHYEGRFIDGKVFDSSYQRGTALKLKTANVIKGWGEVLKMMKPGDKWEVVIPPEMAYGARGAGDVIGPDKTLIFTIELVSFNKDES</sequence>
<dbReference type="InterPro" id="IPR046357">
    <property type="entry name" value="PPIase_dom_sf"/>
</dbReference>
<comment type="catalytic activity">
    <reaction evidence="1 6 7">
        <text>[protein]-peptidylproline (omega=180) = [protein]-peptidylproline (omega=0)</text>
        <dbReference type="Rhea" id="RHEA:16237"/>
        <dbReference type="Rhea" id="RHEA-COMP:10747"/>
        <dbReference type="Rhea" id="RHEA-COMP:10748"/>
        <dbReference type="ChEBI" id="CHEBI:83833"/>
        <dbReference type="ChEBI" id="CHEBI:83834"/>
        <dbReference type="EC" id="5.2.1.8"/>
    </reaction>
</comment>
<evidence type="ECO:0000256" key="5">
    <source>
        <dbReference type="ARBA" id="ARBA00023235"/>
    </source>
</evidence>
<evidence type="ECO:0000256" key="7">
    <source>
        <dbReference type="RuleBase" id="RU003915"/>
    </source>
</evidence>
<gene>
    <name evidence="10" type="ORF">H8792_008335</name>
</gene>
<name>A0ABS0BX11_9GAMM</name>
<dbReference type="EMBL" id="JACBGI020000016">
    <property type="protein sequence ID" value="MBF6058346.1"/>
    <property type="molecule type" value="Genomic_DNA"/>
</dbReference>
<dbReference type="InterPro" id="IPR000774">
    <property type="entry name" value="PPIase_FKBP_N"/>
</dbReference>
<evidence type="ECO:0000256" key="1">
    <source>
        <dbReference type="ARBA" id="ARBA00000971"/>
    </source>
</evidence>
<comment type="caution">
    <text evidence="10">The sequence shown here is derived from an EMBL/GenBank/DDBJ whole genome shotgun (WGS) entry which is preliminary data.</text>
</comment>
<dbReference type="InterPro" id="IPR001179">
    <property type="entry name" value="PPIase_FKBP_dom"/>
</dbReference>
<evidence type="ECO:0000256" key="3">
    <source>
        <dbReference type="ARBA" id="ARBA00022729"/>
    </source>
</evidence>
<feature type="chain" id="PRO_5047525058" description="Peptidyl-prolyl cis-trans isomerase" evidence="8">
    <location>
        <begin position="23"/>
        <end position="241"/>
    </location>
</feature>
<evidence type="ECO:0000313" key="10">
    <source>
        <dbReference type="EMBL" id="MBF6058346.1"/>
    </source>
</evidence>
<feature type="domain" description="PPIase FKBP-type" evidence="9">
    <location>
        <begin position="151"/>
        <end position="237"/>
    </location>
</feature>
<evidence type="ECO:0000256" key="2">
    <source>
        <dbReference type="ARBA" id="ARBA00006577"/>
    </source>
</evidence>
<protein>
    <recommendedName>
        <fullName evidence="7">Peptidyl-prolyl cis-trans isomerase</fullName>
        <ecNumber evidence="7">5.2.1.8</ecNumber>
    </recommendedName>
</protein>
<dbReference type="Pfam" id="PF00254">
    <property type="entry name" value="FKBP_C"/>
    <property type="match status" value="1"/>
</dbReference>
<dbReference type="PANTHER" id="PTHR43811">
    <property type="entry name" value="FKBP-TYPE PEPTIDYL-PROLYL CIS-TRANS ISOMERASE FKPA"/>
    <property type="match status" value="1"/>
</dbReference>
<dbReference type="Proteomes" id="UP001193680">
    <property type="component" value="Unassembled WGS sequence"/>
</dbReference>
<dbReference type="PANTHER" id="PTHR43811:SF57">
    <property type="entry name" value="FKBP-TYPE PEPTIDYL-PROLYL CIS-TRANS ISOMERASE FKPA-RELATED"/>
    <property type="match status" value="1"/>
</dbReference>
<keyword evidence="4 6" id="KW-0697">Rotamase</keyword>
<dbReference type="PROSITE" id="PS50059">
    <property type="entry name" value="FKBP_PPIASE"/>
    <property type="match status" value="1"/>
</dbReference>
<organism evidence="10 11">
    <name type="scientific">Thiomicrorhabdus heinhorstiae</name>
    <dbReference type="NCBI Taxonomy" id="2748010"/>
    <lineage>
        <taxon>Bacteria</taxon>
        <taxon>Pseudomonadati</taxon>
        <taxon>Pseudomonadota</taxon>
        <taxon>Gammaproteobacteria</taxon>
        <taxon>Thiotrichales</taxon>
        <taxon>Piscirickettsiaceae</taxon>
        <taxon>Thiomicrorhabdus</taxon>
    </lineage>
</organism>
<reference evidence="10 11" key="1">
    <citation type="submission" date="2020-11" db="EMBL/GenBank/DDBJ databases">
        <title>Sulfur oxidizing isolate from Hospital Hole Sinkhole.</title>
        <authorList>
            <person name="Scott K.M."/>
        </authorList>
    </citation>
    <scope>NUCLEOTIDE SEQUENCE [LARGE SCALE GENOMIC DNA]</scope>
    <source>
        <strain evidence="10 11">HH1</strain>
    </source>
</reference>
<comment type="similarity">
    <text evidence="2 7">Belongs to the FKBP-type PPIase family.</text>
</comment>
<proteinExistence type="inferred from homology"/>
<evidence type="ECO:0000256" key="6">
    <source>
        <dbReference type="PROSITE-ProRule" id="PRU00277"/>
    </source>
</evidence>
<dbReference type="GO" id="GO:0016853">
    <property type="term" value="F:isomerase activity"/>
    <property type="evidence" value="ECO:0007669"/>
    <property type="project" value="UniProtKB-KW"/>
</dbReference>
<evidence type="ECO:0000259" key="9">
    <source>
        <dbReference type="PROSITE" id="PS50059"/>
    </source>
</evidence>
<dbReference type="InterPro" id="IPR036944">
    <property type="entry name" value="PPIase_FKBP_N_sf"/>
</dbReference>
<evidence type="ECO:0000256" key="8">
    <source>
        <dbReference type="SAM" id="SignalP"/>
    </source>
</evidence>
<keyword evidence="3 8" id="KW-0732">Signal</keyword>
<keyword evidence="5 6" id="KW-0413">Isomerase</keyword>
<dbReference type="EC" id="5.2.1.8" evidence="7"/>
<keyword evidence="11" id="KW-1185">Reference proteome</keyword>
<feature type="signal peptide" evidence="8">
    <location>
        <begin position="1"/>
        <end position="22"/>
    </location>
</feature>
<dbReference type="Gene3D" id="1.10.287.460">
    <property type="entry name" value="Peptidyl-prolyl cis-trans isomerase, FKBP-type, N-terminal domain"/>
    <property type="match status" value="1"/>
</dbReference>
<evidence type="ECO:0000256" key="4">
    <source>
        <dbReference type="ARBA" id="ARBA00023110"/>
    </source>
</evidence>
<dbReference type="SUPFAM" id="SSF54534">
    <property type="entry name" value="FKBP-like"/>
    <property type="match status" value="1"/>
</dbReference>
<dbReference type="InterPro" id="IPR008104">
    <property type="entry name" value="INFPOTNTIATR"/>
</dbReference>
<dbReference type="Gene3D" id="3.10.50.40">
    <property type="match status" value="1"/>
</dbReference>